<dbReference type="Gene3D" id="1.20.910.10">
    <property type="entry name" value="Heme oxygenase-like"/>
    <property type="match status" value="1"/>
</dbReference>
<dbReference type="Proteomes" id="UP000216164">
    <property type="component" value="Unassembled WGS sequence"/>
</dbReference>
<evidence type="ECO:0000313" key="3">
    <source>
        <dbReference type="Proteomes" id="UP000216164"/>
    </source>
</evidence>
<dbReference type="EMBL" id="NCTK01000001">
    <property type="protein sequence ID" value="OYQ12710.1"/>
    <property type="molecule type" value="Genomic_DNA"/>
</dbReference>
<dbReference type="InterPro" id="IPR016084">
    <property type="entry name" value="Haem_Oase-like_multi-hlx"/>
</dbReference>
<dbReference type="InterPro" id="IPR004305">
    <property type="entry name" value="Thiaminase-2/PQQC"/>
</dbReference>
<dbReference type="AlphaFoldDB" id="A0AAP8D418"/>
<protein>
    <recommendedName>
        <fullName evidence="1">Thiaminase-2/PQQC domain-containing protein</fullName>
    </recommendedName>
</protein>
<evidence type="ECO:0000259" key="1">
    <source>
        <dbReference type="Pfam" id="PF03070"/>
    </source>
</evidence>
<gene>
    <name evidence="2" type="ORF">B7R77_05220</name>
</gene>
<dbReference type="SUPFAM" id="SSF48613">
    <property type="entry name" value="Heme oxygenase-like"/>
    <property type="match status" value="1"/>
</dbReference>
<organism evidence="2 3">
    <name type="scientific">Ralstonia solanacearum K60</name>
    <dbReference type="NCBI Taxonomy" id="1091042"/>
    <lineage>
        <taxon>Bacteria</taxon>
        <taxon>Pseudomonadati</taxon>
        <taxon>Pseudomonadota</taxon>
        <taxon>Betaproteobacteria</taxon>
        <taxon>Burkholderiales</taxon>
        <taxon>Burkholderiaceae</taxon>
        <taxon>Ralstonia</taxon>
        <taxon>Ralstonia solanacearum species complex</taxon>
    </lineage>
</organism>
<comment type="caution">
    <text evidence="2">The sequence shown here is derived from an EMBL/GenBank/DDBJ whole genome shotgun (WGS) entry which is preliminary data.</text>
</comment>
<dbReference type="Pfam" id="PF03070">
    <property type="entry name" value="TENA_THI-4"/>
    <property type="match status" value="1"/>
</dbReference>
<feature type="domain" description="Thiaminase-2/PQQC" evidence="1">
    <location>
        <begin position="132"/>
        <end position="236"/>
    </location>
</feature>
<accession>A0AAP8D418</accession>
<sequence>MGRMRGEHCSWGELNMFPKLRENVWHIDPERETSVLVTSRATYNVPTQAALHFLKMRSYCTGLNSIDSIAEKSGLSPADVTAILNSLEPAGILYAPSGAQGPLEPDHVHDALLRACRIWSTELRMSYIGNEFASGKLPKSVLLGWLIEMYHYIKDFPHAIEHAARFATGRLKTVIEEYAAQEKGHERYVLQTLVNLGLSEAEVRTSIPLPSTRLIGFLMRELYELEPASVLMVASVVEAQEFVEDHIEAFKMQLHRCYQVEPAAFDPYFRHQQIDAGLGHASLLSTHLDLVNVDDRQTLDRLINQIHDLKHAFDLQSTEIKSYYTTLQGRYFPRQALEFSSI</sequence>
<evidence type="ECO:0000313" key="2">
    <source>
        <dbReference type="EMBL" id="OYQ12710.1"/>
    </source>
</evidence>
<reference evidence="2 3" key="1">
    <citation type="submission" date="2017-04" db="EMBL/GenBank/DDBJ databases">
        <title>Genome Announcement: Closed genomes of Ralstonia solanacearum strains K60, UW551, and UW700.</title>
        <authorList>
            <person name="Hayes M."/>
            <person name="Macintyre A.M."/>
            <person name="Allen C."/>
        </authorList>
    </citation>
    <scope>NUCLEOTIDE SEQUENCE [LARGE SCALE GENOMIC DNA]</scope>
    <source>
        <strain evidence="2 3">UW25</strain>
    </source>
</reference>
<proteinExistence type="predicted"/>
<name>A0AAP8D418_RALSL</name>